<evidence type="ECO:0000256" key="4">
    <source>
        <dbReference type="ARBA" id="ARBA00023163"/>
    </source>
</evidence>
<evidence type="ECO:0000256" key="3">
    <source>
        <dbReference type="ARBA" id="ARBA00023125"/>
    </source>
</evidence>
<dbReference type="AlphaFoldDB" id="A0A250K2S8"/>
<dbReference type="Gene3D" id="1.10.10.10">
    <property type="entry name" value="Winged helix-like DNA-binding domain superfamily/Winged helix DNA-binding domain"/>
    <property type="match status" value="1"/>
</dbReference>
<evidence type="ECO:0000313" key="7">
    <source>
        <dbReference type="Proteomes" id="UP000217343"/>
    </source>
</evidence>
<dbReference type="GO" id="GO:0003700">
    <property type="term" value="F:DNA-binding transcription factor activity"/>
    <property type="evidence" value="ECO:0007669"/>
    <property type="project" value="InterPro"/>
</dbReference>
<dbReference type="Proteomes" id="UP000217343">
    <property type="component" value="Chromosome"/>
</dbReference>
<dbReference type="CDD" id="cd08417">
    <property type="entry name" value="PBP2_Nitroaromatics_like"/>
    <property type="match status" value="1"/>
</dbReference>
<dbReference type="InterPro" id="IPR050389">
    <property type="entry name" value="LysR-type_TF"/>
</dbReference>
<dbReference type="InterPro" id="IPR037402">
    <property type="entry name" value="YidZ_PBP2"/>
</dbReference>
<evidence type="ECO:0000259" key="5">
    <source>
        <dbReference type="PROSITE" id="PS50931"/>
    </source>
</evidence>
<protein>
    <submittedName>
        <fullName evidence="6">LysR family transcriptional regulator</fullName>
    </submittedName>
</protein>
<keyword evidence="4" id="KW-0804">Transcription</keyword>
<dbReference type="InterPro" id="IPR036388">
    <property type="entry name" value="WH-like_DNA-bd_sf"/>
</dbReference>
<organism evidence="6 7">
    <name type="scientific">Corallococcus macrosporus DSM 14697</name>
    <dbReference type="NCBI Taxonomy" id="1189310"/>
    <lineage>
        <taxon>Bacteria</taxon>
        <taxon>Pseudomonadati</taxon>
        <taxon>Myxococcota</taxon>
        <taxon>Myxococcia</taxon>
        <taxon>Myxococcales</taxon>
        <taxon>Cystobacterineae</taxon>
        <taxon>Myxococcaceae</taxon>
        <taxon>Corallococcus</taxon>
    </lineage>
</organism>
<dbReference type="RefSeq" id="WP_170114789.1">
    <property type="nucleotide sequence ID" value="NZ_CP022203.1"/>
</dbReference>
<dbReference type="Pfam" id="PF00126">
    <property type="entry name" value="HTH_1"/>
    <property type="match status" value="1"/>
</dbReference>
<dbReference type="PANTHER" id="PTHR30118:SF15">
    <property type="entry name" value="TRANSCRIPTIONAL REGULATORY PROTEIN"/>
    <property type="match status" value="1"/>
</dbReference>
<dbReference type="SUPFAM" id="SSF53850">
    <property type="entry name" value="Periplasmic binding protein-like II"/>
    <property type="match status" value="1"/>
</dbReference>
<name>A0A250K2S8_9BACT</name>
<evidence type="ECO:0000313" key="6">
    <source>
        <dbReference type="EMBL" id="ATB50365.1"/>
    </source>
</evidence>
<dbReference type="KEGG" id="mmas:MYMAC_006020"/>
<dbReference type="Pfam" id="PF03466">
    <property type="entry name" value="LysR_substrate"/>
    <property type="match status" value="1"/>
</dbReference>
<comment type="similarity">
    <text evidence="1">Belongs to the LysR transcriptional regulatory family.</text>
</comment>
<feature type="domain" description="HTH lysR-type" evidence="5">
    <location>
        <begin position="7"/>
        <end position="64"/>
    </location>
</feature>
<evidence type="ECO:0000256" key="1">
    <source>
        <dbReference type="ARBA" id="ARBA00009437"/>
    </source>
</evidence>
<dbReference type="PANTHER" id="PTHR30118">
    <property type="entry name" value="HTH-TYPE TRANSCRIPTIONAL REGULATOR LEUO-RELATED"/>
    <property type="match status" value="1"/>
</dbReference>
<dbReference type="InterPro" id="IPR036390">
    <property type="entry name" value="WH_DNA-bd_sf"/>
</dbReference>
<dbReference type="InterPro" id="IPR005119">
    <property type="entry name" value="LysR_subst-bd"/>
</dbReference>
<proteinExistence type="inferred from homology"/>
<evidence type="ECO:0000256" key="2">
    <source>
        <dbReference type="ARBA" id="ARBA00023015"/>
    </source>
</evidence>
<reference evidence="6 7" key="1">
    <citation type="submission" date="2017-06" db="EMBL/GenBank/DDBJ databases">
        <title>Sequencing and comparative analysis of myxobacterial genomes.</title>
        <authorList>
            <person name="Rupp O."/>
            <person name="Goesmann A."/>
            <person name="Sogaard-Andersen L."/>
        </authorList>
    </citation>
    <scope>NUCLEOTIDE SEQUENCE [LARGE SCALE GENOMIC DNA]</scope>
    <source>
        <strain evidence="6 7">DSM 14697</strain>
    </source>
</reference>
<accession>A0A250K2S8</accession>
<dbReference type="PRINTS" id="PR00039">
    <property type="entry name" value="HTHLYSR"/>
</dbReference>
<keyword evidence="3" id="KW-0238">DNA-binding</keyword>
<dbReference type="SUPFAM" id="SSF46785">
    <property type="entry name" value="Winged helix' DNA-binding domain"/>
    <property type="match status" value="1"/>
</dbReference>
<keyword evidence="7" id="KW-1185">Reference proteome</keyword>
<dbReference type="GO" id="GO:0003677">
    <property type="term" value="F:DNA binding"/>
    <property type="evidence" value="ECO:0007669"/>
    <property type="project" value="UniProtKB-KW"/>
</dbReference>
<dbReference type="Gene3D" id="3.40.190.10">
    <property type="entry name" value="Periplasmic binding protein-like II"/>
    <property type="match status" value="2"/>
</dbReference>
<dbReference type="InterPro" id="IPR000847">
    <property type="entry name" value="LysR_HTH_N"/>
</dbReference>
<dbReference type="PROSITE" id="PS50931">
    <property type="entry name" value="HTH_LYSR"/>
    <property type="match status" value="1"/>
</dbReference>
<keyword evidence="2" id="KW-0805">Transcription regulation</keyword>
<sequence>MMLFDRLDASHLHALQVLLEEKHVTRAARRLGISQSSLSHRLRRLREALGDPLLVRSGPRLVPTPRAEAIAPRLTEALRALEAAVSLPAAFDPAAYTGALTLVMPDLFAPVLSNLLGALQRTAPRMSLRARPLSPELPRQLVEGPLCLALAPSHFADATTHARLLAEPRFAVVGRRGHPALRQRLTLSRWLAYGHVVVHVGGERVNPLADLLARQGLRRHVALEAPSFLSGLQALAHSDLLMNVPMPLFGDAIRMLDLEACAPPIALPRVRFALQWHERFQHDAAHRWVRDQVFSAVHPLLHKPGSSPGARPA</sequence>
<gene>
    <name evidence="6" type="ORF">MYMAC_006020</name>
</gene>
<dbReference type="EMBL" id="CP022203">
    <property type="protein sequence ID" value="ATB50365.1"/>
    <property type="molecule type" value="Genomic_DNA"/>
</dbReference>